<accession>A0ABS1TKZ6</accession>
<evidence type="ECO:0000313" key="2">
    <source>
        <dbReference type="Proteomes" id="UP000623967"/>
    </source>
</evidence>
<organism evidence="1 2">
    <name type="scientific">Neobacillus paridis</name>
    <dbReference type="NCBI Taxonomy" id="2803862"/>
    <lineage>
        <taxon>Bacteria</taxon>
        <taxon>Bacillati</taxon>
        <taxon>Bacillota</taxon>
        <taxon>Bacilli</taxon>
        <taxon>Bacillales</taxon>
        <taxon>Bacillaceae</taxon>
        <taxon>Neobacillus</taxon>
    </lineage>
</organism>
<keyword evidence="2" id="KW-1185">Reference proteome</keyword>
<gene>
    <name evidence="1" type="ORF">JK635_04155</name>
</gene>
<dbReference type="Proteomes" id="UP000623967">
    <property type="component" value="Unassembled WGS sequence"/>
</dbReference>
<comment type="caution">
    <text evidence="1">The sequence shown here is derived from an EMBL/GenBank/DDBJ whole genome shotgun (WGS) entry which is preliminary data.</text>
</comment>
<dbReference type="EMBL" id="JAESWB010000025">
    <property type="protein sequence ID" value="MBL4951434.1"/>
    <property type="molecule type" value="Genomic_DNA"/>
</dbReference>
<reference evidence="1 2" key="1">
    <citation type="submission" date="2021-01" db="EMBL/GenBank/DDBJ databases">
        <title>Genome public.</title>
        <authorList>
            <person name="Liu C."/>
            <person name="Sun Q."/>
        </authorList>
    </citation>
    <scope>NUCLEOTIDE SEQUENCE [LARGE SCALE GENOMIC DNA]</scope>
    <source>
        <strain evidence="1 2">YIM B02564</strain>
    </source>
</reference>
<name>A0ABS1TKZ6_9BACI</name>
<protein>
    <submittedName>
        <fullName evidence="1">Uncharacterized protein</fullName>
    </submittedName>
</protein>
<evidence type="ECO:0000313" key="1">
    <source>
        <dbReference type="EMBL" id="MBL4951434.1"/>
    </source>
</evidence>
<proteinExistence type="predicted"/>
<dbReference type="RefSeq" id="WP_202652632.1">
    <property type="nucleotide sequence ID" value="NZ_JAESWB010000025.1"/>
</dbReference>
<sequence length="159" mass="18918">MIRITILDEDHSLDDIKRGEMHWSNICEFDALIEFDYDNQNICEFYTMHHFMLLQDMSEAILNLLTKGKQVSFRDYGYTYNKQLTFKMIDEDVHIMVYPQKEKNSVIVSPKVLALDFLRALKEIQNLYCSYRTDNLNDNELNVLREYIKKITKTVSQVS</sequence>